<protein>
    <submittedName>
        <fullName evidence="3">Unplaced genomic scaffold supercont1.11, whole genome shotgun sequence</fullName>
    </submittedName>
</protein>
<dbReference type="SUPFAM" id="SSF50729">
    <property type="entry name" value="PH domain-like"/>
    <property type="match status" value="1"/>
</dbReference>
<dbReference type="InterPro" id="IPR011993">
    <property type="entry name" value="PH-like_dom_sf"/>
</dbReference>
<dbReference type="InterPro" id="IPR035899">
    <property type="entry name" value="DBL_dom_sf"/>
</dbReference>
<dbReference type="InterPro" id="IPR000219">
    <property type="entry name" value="DH_dom"/>
</dbReference>
<dbReference type="EMBL" id="KN847906">
    <property type="protein sequence ID" value="KIR39533.1"/>
    <property type="molecule type" value="Genomic_DNA"/>
</dbReference>
<dbReference type="Gene3D" id="1.20.900.10">
    <property type="entry name" value="Dbl homology (DH) domain"/>
    <property type="match status" value="1"/>
</dbReference>
<evidence type="ECO:0000259" key="2">
    <source>
        <dbReference type="PROSITE" id="PS50010"/>
    </source>
</evidence>
<dbReference type="CDD" id="cd00160">
    <property type="entry name" value="RhoGEF"/>
    <property type="match status" value="1"/>
</dbReference>
<dbReference type="GO" id="GO:0005085">
    <property type="term" value="F:guanyl-nucleotide exchange factor activity"/>
    <property type="evidence" value="ECO:0007669"/>
    <property type="project" value="InterPro"/>
</dbReference>
<reference evidence="3 4" key="1">
    <citation type="submission" date="2015-01" db="EMBL/GenBank/DDBJ databases">
        <title>The Genome Sequence of Cryptococcus gattii Ram5.</title>
        <authorList>
            <consortium name="The Broad Institute Genomics Platform"/>
            <person name="Cuomo C."/>
            <person name="Litvintseva A."/>
            <person name="Chen Y."/>
            <person name="Heitman J."/>
            <person name="Sun S."/>
            <person name="Springer D."/>
            <person name="Dromer F."/>
            <person name="Young S."/>
            <person name="Zeng Q."/>
            <person name="Gargeya S."/>
            <person name="Abouelleil A."/>
            <person name="Alvarado L."/>
            <person name="Chapman S.B."/>
            <person name="Gainer-Dewar J."/>
            <person name="Goldberg J."/>
            <person name="Griggs A."/>
            <person name="Gujja S."/>
            <person name="Hansen M."/>
            <person name="Howarth C."/>
            <person name="Imamovic A."/>
            <person name="Larimer J."/>
            <person name="Murphy C."/>
            <person name="Naylor J."/>
            <person name="Pearson M."/>
            <person name="Priest M."/>
            <person name="Roberts A."/>
            <person name="Saif S."/>
            <person name="Shea T."/>
            <person name="Sykes S."/>
            <person name="Wortman J."/>
            <person name="Nusbaum C."/>
            <person name="Birren B."/>
        </authorList>
    </citation>
    <scope>NUCLEOTIDE SEQUENCE [LARGE SCALE GENOMIC DNA]</scope>
    <source>
        <strain evidence="3 4">Ram5</strain>
    </source>
</reference>
<dbReference type="Pfam" id="PF00621">
    <property type="entry name" value="RhoGEF"/>
    <property type="match status" value="1"/>
</dbReference>
<keyword evidence="4" id="KW-1185">Reference proteome</keyword>
<dbReference type="Proteomes" id="UP000053392">
    <property type="component" value="Unassembled WGS sequence"/>
</dbReference>
<dbReference type="PROSITE" id="PS50010">
    <property type="entry name" value="DH_2"/>
    <property type="match status" value="1"/>
</dbReference>
<dbReference type="HOGENOM" id="CLU_051519_0_0_1"/>
<feature type="chain" id="PRO_5002238324" evidence="1">
    <location>
        <begin position="19"/>
        <end position="435"/>
    </location>
</feature>
<dbReference type="OrthoDB" id="660555at2759"/>
<evidence type="ECO:0000256" key="1">
    <source>
        <dbReference type="SAM" id="SignalP"/>
    </source>
</evidence>
<feature type="signal peptide" evidence="1">
    <location>
        <begin position="1"/>
        <end position="18"/>
    </location>
</feature>
<organism evidence="3 4">
    <name type="scientific">Cryptococcus deuterogattii Ram5</name>
    <dbReference type="NCBI Taxonomy" id="1296110"/>
    <lineage>
        <taxon>Eukaryota</taxon>
        <taxon>Fungi</taxon>
        <taxon>Dikarya</taxon>
        <taxon>Basidiomycota</taxon>
        <taxon>Agaricomycotina</taxon>
        <taxon>Tremellomycetes</taxon>
        <taxon>Tremellales</taxon>
        <taxon>Cryptococcaceae</taxon>
        <taxon>Cryptococcus</taxon>
        <taxon>Cryptococcus gattii species complex</taxon>
    </lineage>
</organism>
<sequence>MGFCRFLASLLCVSKIQADTDSIFPITKDFITSCSSISSASTANTRTSNRSQQIPDKASGRTMVLQEFINSEKTYVNLLEQFDDIYIHSACAPLTFHTGGKLAREITFDTALTADERKTMFNGFQEILSLHRKLVLPKLVAATQVLLTQGDDLDGVRSTHAAFEVCQVICKFADWFKMYSSYSATCDNASAKLTQWTNGNDTARQDKNRVQAYLAKCKANKKHSQINMTGYLLLPIQRLTRYKMLLEQLEHYTPAPPSGTRDYIGEALARIATILVYVNDYKRDLDARSRLCHWADRISSVGPSPLVQPHRTLIREGPVKFIARGALPQNTSRTLRYRHVDESKKSIVGTVNKTCMAVLCQDLLVLVDNVASQQKGKSELVDVVRLSAMGKARVEWGNVVVFETSDTEQLSYYLRVDYEETAQGWVDAINKSKRS</sequence>
<accession>A0A0D0TUK3</accession>
<feature type="domain" description="DH" evidence="2">
    <location>
        <begin position="60"/>
        <end position="281"/>
    </location>
</feature>
<dbReference type="SUPFAM" id="SSF48065">
    <property type="entry name" value="DBL homology domain (DH-domain)"/>
    <property type="match status" value="1"/>
</dbReference>
<dbReference type="SMART" id="SM00325">
    <property type="entry name" value="RhoGEF"/>
    <property type="match status" value="1"/>
</dbReference>
<dbReference type="InterPro" id="IPR051092">
    <property type="entry name" value="FYVE_RhoGEF_PH"/>
</dbReference>
<dbReference type="PANTHER" id="PTHR12673">
    <property type="entry name" value="FACIOGENITAL DYSPLASIA PROTEIN"/>
    <property type="match status" value="1"/>
</dbReference>
<keyword evidence="1" id="KW-0732">Signal</keyword>
<evidence type="ECO:0000313" key="3">
    <source>
        <dbReference type="EMBL" id="KIR39533.1"/>
    </source>
</evidence>
<gene>
    <name evidence="3" type="ORF">I313_04556</name>
</gene>
<dbReference type="AlphaFoldDB" id="A0A0D0TUK3"/>
<name>A0A0D0TUK3_9TREE</name>
<dbReference type="PANTHER" id="PTHR12673:SF270">
    <property type="entry name" value="FYVE-TYPE DOMAIN-CONTAINING PROTEIN"/>
    <property type="match status" value="1"/>
</dbReference>
<dbReference type="GO" id="GO:0005737">
    <property type="term" value="C:cytoplasm"/>
    <property type="evidence" value="ECO:0007669"/>
    <property type="project" value="TreeGrafter"/>
</dbReference>
<evidence type="ECO:0000313" key="4">
    <source>
        <dbReference type="Proteomes" id="UP000053392"/>
    </source>
</evidence>
<dbReference type="Gene3D" id="2.30.29.30">
    <property type="entry name" value="Pleckstrin-homology domain (PH domain)/Phosphotyrosine-binding domain (PTB)"/>
    <property type="match status" value="1"/>
</dbReference>
<proteinExistence type="predicted"/>